<feature type="transmembrane region" description="Helical" evidence="9">
    <location>
        <begin position="73"/>
        <end position="91"/>
    </location>
</feature>
<keyword evidence="7 9" id="KW-0472">Membrane</keyword>
<dbReference type="InterPro" id="IPR044669">
    <property type="entry name" value="YneE/VCCN1/2-like"/>
</dbReference>
<keyword evidence="6" id="KW-0406">Ion transport</keyword>
<evidence type="ECO:0000256" key="9">
    <source>
        <dbReference type="SAM" id="Phobius"/>
    </source>
</evidence>
<evidence type="ECO:0000256" key="2">
    <source>
        <dbReference type="ARBA" id="ARBA00022448"/>
    </source>
</evidence>
<feature type="transmembrane region" description="Helical" evidence="9">
    <location>
        <begin position="229"/>
        <end position="245"/>
    </location>
</feature>
<dbReference type="GO" id="GO:0005254">
    <property type="term" value="F:chloride channel activity"/>
    <property type="evidence" value="ECO:0007669"/>
    <property type="project" value="InterPro"/>
</dbReference>
<feature type="region of interest" description="Disordered" evidence="8">
    <location>
        <begin position="367"/>
        <end position="393"/>
    </location>
</feature>
<evidence type="ECO:0000313" key="11">
    <source>
        <dbReference type="Proteomes" id="UP000095751"/>
    </source>
</evidence>
<evidence type="ECO:0000256" key="8">
    <source>
        <dbReference type="SAM" id="MobiDB-lite"/>
    </source>
</evidence>
<sequence>MTWSSHKNDRRNTGTPTGPVFYDSKNKISVLFQCHGSTWPRIFPWCFANIIFMIVLTLLESNYNFNFIGESPLGHTLLGLIVSFLIVNRVSSALSRYSLYRNHLTTLLMQTRELVQKAIVFSRKNKNNDQAAKEWRSEIAYRCLLMTRTTAAITEYPVSKIAAYEVPELSAQELEFCTPDHEFMRHAEIPHGKGLDSFRVPLKVAQLLRETICSQEERLAHPMIIHQEMSLLASVDLFLSGYYGIRSLMMTPVPFPLVQMAHTIGLLYVYTLPFVFLKDTNGNLIEDCFNIFMLTYGFVGLILVSEELDDPFGDGANDLDVTTCAGFAADDVVIMIHDADGVQWADALRYKMNGNVSRPINETTGLLPTRSEGLTKNESKHLSNRQSIPDWML</sequence>
<name>A0A1E7F2M1_9STRA</name>
<protein>
    <submittedName>
        <fullName evidence="10">Uncharacterized protein</fullName>
    </submittedName>
</protein>
<dbReference type="KEGG" id="fcy:FRACYDRAFT_191572"/>
<evidence type="ECO:0000256" key="5">
    <source>
        <dbReference type="ARBA" id="ARBA00022989"/>
    </source>
</evidence>
<proteinExistence type="predicted"/>
<dbReference type="EMBL" id="KV784365">
    <property type="protein sequence ID" value="OEU12255.1"/>
    <property type="molecule type" value="Genomic_DNA"/>
</dbReference>
<dbReference type="OrthoDB" id="41240at2759"/>
<dbReference type="PANTHER" id="PTHR33281:SF19">
    <property type="entry name" value="VOLTAGE-DEPENDENT ANION CHANNEL-FORMING PROTEIN YNEE"/>
    <property type="match status" value="1"/>
</dbReference>
<organism evidence="10 11">
    <name type="scientific">Fragilariopsis cylindrus CCMP1102</name>
    <dbReference type="NCBI Taxonomy" id="635003"/>
    <lineage>
        <taxon>Eukaryota</taxon>
        <taxon>Sar</taxon>
        <taxon>Stramenopiles</taxon>
        <taxon>Ochrophyta</taxon>
        <taxon>Bacillariophyta</taxon>
        <taxon>Bacillariophyceae</taxon>
        <taxon>Bacillariophycidae</taxon>
        <taxon>Bacillariales</taxon>
        <taxon>Bacillariaceae</taxon>
        <taxon>Fragilariopsis</taxon>
    </lineage>
</organism>
<feature type="transmembrane region" description="Helical" evidence="9">
    <location>
        <begin position="257"/>
        <end position="276"/>
    </location>
</feature>
<dbReference type="PANTHER" id="PTHR33281">
    <property type="entry name" value="UPF0187 PROTEIN YNEE"/>
    <property type="match status" value="1"/>
</dbReference>
<dbReference type="InParanoid" id="A0A1E7F2M1"/>
<reference evidence="10 11" key="1">
    <citation type="submission" date="2016-09" db="EMBL/GenBank/DDBJ databases">
        <title>Extensive genetic diversity and differential bi-allelic expression allows diatom success in the polar Southern Ocean.</title>
        <authorList>
            <consortium name="DOE Joint Genome Institute"/>
            <person name="Mock T."/>
            <person name="Otillar R.P."/>
            <person name="Strauss J."/>
            <person name="Dupont C."/>
            <person name="Frickenhaus S."/>
            <person name="Maumus F."/>
            <person name="Mcmullan M."/>
            <person name="Sanges R."/>
            <person name="Schmutz J."/>
            <person name="Toseland A."/>
            <person name="Valas R."/>
            <person name="Veluchamy A."/>
            <person name="Ward B.J."/>
            <person name="Allen A."/>
            <person name="Barry K."/>
            <person name="Falciatore A."/>
            <person name="Ferrante M."/>
            <person name="Fortunato A.E."/>
            <person name="Gloeckner G."/>
            <person name="Gruber A."/>
            <person name="Hipkin R."/>
            <person name="Janech M."/>
            <person name="Kroth P."/>
            <person name="Leese F."/>
            <person name="Lindquist E."/>
            <person name="Lyon B.R."/>
            <person name="Martin J."/>
            <person name="Mayer C."/>
            <person name="Parker M."/>
            <person name="Quesneville H."/>
            <person name="Raymond J."/>
            <person name="Uhlig C."/>
            <person name="Valentin K.U."/>
            <person name="Worden A.Z."/>
            <person name="Armbrust E.V."/>
            <person name="Bowler C."/>
            <person name="Green B."/>
            <person name="Moulton V."/>
            <person name="Van Oosterhout C."/>
            <person name="Grigoriev I."/>
        </authorList>
    </citation>
    <scope>NUCLEOTIDE SEQUENCE [LARGE SCALE GENOMIC DNA]</scope>
    <source>
        <strain evidence="10 11">CCMP1102</strain>
    </source>
</reference>
<dbReference type="Pfam" id="PF25539">
    <property type="entry name" value="Bestrophin_2"/>
    <property type="match status" value="1"/>
</dbReference>
<gene>
    <name evidence="10" type="ORF">FRACYDRAFT_191572</name>
</gene>
<keyword evidence="3" id="KW-1003">Cell membrane</keyword>
<evidence type="ECO:0000256" key="3">
    <source>
        <dbReference type="ARBA" id="ARBA00022475"/>
    </source>
</evidence>
<feature type="transmembrane region" description="Helical" evidence="9">
    <location>
        <begin position="288"/>
        <end position="305"/>
    </location>
</feature>
<keyword evidence="11" id="KW-1185">Reference proteome</keyword>
<evidence type="ECO:0000256" key="4">
    <source>
        <dbReference type="ARBA" id="ARBA00022692"/>
    </source>
</evidence>
<comment type="subcellular location">
    <subcellularLocation>
        <location evidence="1">Cell membrane</location>
        <topology evidence="1">Multi-pass membrane protein</topology>
    </subcellularLocation>
</comment>
<evidence type="ECO:0000256" key="6">
    <source>
        <dbReference type="ARBA" id="ARBA00023065"/>
    </source>
</evidence>
<feature type="transmembrane region" description="Helical" evidence="9">
    <location>
        <begin position="42"/>
        <end position="61"/>
    </location>
</feature>
<dbReference type="Proteomes" id="UP000095751">
    <property type="component" value="Unassembled WGS sequence"/>
</dbReference>
<dbReference type="GO" id="GO:0005886">
    <property type="term" value="C:plasma membrane"/>
    <property type="evidence" value="ECO:0007669"/>
    <property type="project" value="UniProtKB-SubCell"/>
</dbReference>
<keyword evidence="5 9" id="KW-1133">Transmembrane helix</keyword>
<evidence type="ECO:0000256" key="1">
    <source>
        <dbReference type="ARBA" id="ARBA00004651"/>
    </source>
</evidence>
<accession>A0A1E7F2M1</accession>
<dbReference type="AlphaFoldDB" id="A0A1E7F2M1"/>
<evidence type="ECO:0000256" key="7">
    <source>
        <dbReference type="ARBA" id="ARBA00023136"/>
    </source>
</evidence>
<keyword evidence="2" id="KW-0813">Transport</keyword>
<keyword evidence="4 9" id="KW-0812">Transmembrane</keyword>
<evidence type="ECO:0000313" key="10">
    <source>
        <dbReference type="EMBL" id="OEU12255.1"/>
    </source>
</evidence>